<evidence type="ECO:0000256" key="1">
    <source>
        <dbReference type="SAM" id="SignalP"/>
    </source>
</evidence>
<feature type="chain" id="PRO_5045945966" evidence="1">
    <location>
        <begin position="35"/>
        <end position="452"/>
    </location>
</feature>
<dbReference type="PANTHER" id="PTHR43737:SF1">
    <property type="entry name" value="DUF1501 DOMAIN-CONTAINING PROTEIN"/>
    <property type="match status" value="1"/>
</dbReference>
<comment type="caution">
    <text evidence="2">The sequence shown here is derived from an EMBL/GenBank/DDBJ whole genome shotgun (WGS) entry which is preliminary data.</text>
</comment>
<dbReference type="PROSITE" id="PS51318">
    <property type="entry name" value="TAT"/>
    <property type="match status" value="1"/>
</dbReference>
<dbReference type="InterPro" id="IPR006311">
    <property type="entry name" value="TAT_signal"/>
</dbReference>
<proteinExistence type="predicted"/>
<dbReference type="PANTHER" id="PTHR43737">
    <property type="entry name" value="BLL7424 PROTEIN"/>
    <property type="match status" value="1"/>
</dbReference>
<dbReference type="Pfam" id="PF07394">
    <property type="entry name" value="DUF1501"/>
    <property type="match status" value="1"/>
</dbReference>
<reference evidence="2 3" key="1">
    <citation type="journal article" date="2019" name="Int. J. Syst. Evol. Microbiol.">
        <title>The Global Catalogue of Microorganisms (GCM) 10K type strain sequencing project: providing services to taxonomists for standard genome sequencing and annotation.</title>
        <authorList>
            <consortium name="The Broad Institute Genomics Platform"/>
            <consortium name="The Broad Institute Genome Sequencing Center for Infectious Disease"/>
            <person name="Wu L."/>
            <person name="Ma J."/>
        </authorList>
    </citation>
    <scope>NUCLEOTIDE SEQUENCE [LARGE SCALE GENOMIC DNA]</scope>
    <source>
        <strain evidence="2 3">JCM 13378</strain>
    </source>
</reference>
<accession>A0ABN0WXZ4</accession>
<dbReference type="InterPro" id="IPR017850">
    <property type="entry name" value="Alkaline_phosphatase_core_sf"/>
</dbReference>
<evidence type="ECO:0000313" key="2">
    <source>
        <dbReference type="EMBL" id="GAA0349699.1"/>
    </source>
</evidence>
<feature type="signal peptide" evidence="1">
    <location>
        <begin position="1"/>
        <end position="34"/>
    </location>
</feature>
<organism evidence="2 3">
    <name type="scientific">Bowmanella denitrificans</name>
    <dbReference type="NCBI Taxonomy" id="366582"/>
    <lineage>
        <taxon>Bacteria</taxon>
        <taxon>Pseudomonadati</taxon>
        <taxon>Pseudomonadota</taxon>
        <taxon>Gammaproteobacteria</taxon>
        <taxon>Alteromonadales</taxon>
        <taxon>Alteromonadaceae</taxon>
        <taxon>Bowmanella</taxon>
    </lineage>
</organism>
<gene>
    <name evidence="2" type="ORF">GCM10009092_12640</name>
</gene>
<keyword evidence="1" id="KW-0732">Signal</keyword>
<name>A0ABN0WXZ4_9ALTE</name>
<dbReference type="RefSeq" id="WP_343843071.1">
    <property type="nucleotide sequence ID" value="NZ_BAAAEI010000006.1"/>
</dbReference>
<dbReference type="InterPro" id="IPR010869">
    <property type="entry name" value="DUF1501"/>
</dbReference>
<dbReference type="SUPFAM" id="SSF53649">
    <property type="entry name" value="Alkaline phosphatase-like"/>
    <property type="match status" value="1"/>
</dbReference>
<dbReference type="Proteomes" id="UP001501757">
    <property type="component" value="Unassembled WGS sequence"/>
</dbReference>
<keyword evidence="3" id="KW-1185">Reference proteome</keyword>
<sequence length="452" mass="49755">MKTQNHRRQFIKSMAKGLAGTVLGSSLLPLFANAQSSAGYKALVCINLQGGNDAFNCFVPMGTSAYNSYAAIRQELAISREQLLPLNSGQQPYGLHNHLLETQSLFNRGKLAVLANTGNLREPISKQAYFDKTALPPAQLFSHHDQTLYAHTLNQGTLSSGWAGRVAELLAQSNINQQLAMNVSLSGDNYLQRGINRLPYTVRSSGVSMIDQLSEADPTAFSASRARLYRQFLSSTRPNLLQNYYADVQMDAWGMAQYVTDILDSQPMPSLPIFAAANTNSFVQSLAMIVRLIAAQDAFEVKRQVFYVNLGGFDTHRDQLTLHSPLLMQLDQGLGLFYQALEALGLENNVTAFTMSEFGRTLTRNGDGTDHGWGSHHFILGGAVKGGQIYGQLPTLELDSDDDVGRGRIIPTTSFEQYVASLCRWFGVAKDDLNHLLPNLRNFNHPDLGFLG</sequence>
<evidence type="ECO:0000313" key="3">
    <source>
        <dbReference type="Proteomes" id="UP001501757"/>
    </source>
</evidence>
<protein>
    <submittedName>
        <fullName evidence="2">DUF1501 domain-containing protein</fullName>
    </submittedName>
</protein>
<dbReference type="EMBL" id="BAAAEI010000006">
    <property type="protein sequence ID" value="GAA0349699.1"/>
    <property type="molecule type" value="Genomic_DNA"/>
</dbReference>